<comment type="caution">
    <text evidence="3">The sequence shown here is derived from an EMBL/GenBank/DDBJ whole genome shotgun (WGS) entry which is preliminary data.</text>
</comment>
<dbReference type="InterPro" id="IPR017927">
    <property type="entry name" value="FAD-bd_FR_type"/>
</dbReference>
<dbReference type="GO" id="GO:0016491">
    <property type="term" value="F:oxidoreductase activity"/>
    <property type="evidence" value="ECO:0007669"/>
    <property type="project" value="InterPro"/>
</dbReference>
<dbReference type="GO" id="GO:0055085">
    <property type="term" value="P:transmembrane transport"/>
    <property type="evidence" value="ECO:0007669"/>
    <property type="project" value="InterPro"/>
</dbReference>
<dbReference type="PANTHER" id="PTHR47354:SF5">
    <property type="entry name" value="PROTEIN RFBI"/>
    <property type="match status" value="1"/>
</dbReference>
<dbReference type="PRINTS" id="PR00410">
    <property type="entry name" value="PHEHYDRXLASE"/>
</dbReference>
<feature type="transmembrane region" description="Helical" evidence="1">
    <location>
        <begin position="167"/>
        <end position="185"/>
    </location>
</feature>
<keyword evidence="1" id="KW-0472">Membrane</keyword>
<dbReference type="SUPFAM" id="SSF52343">
    <property type="entry name" value="Ferredoxin reductase-like, C-terminal NADP-linked domain"/>
    <property type="match status" value="1"/>
</dbReference>
<gene>
    <name evidence="3" type="ORF">A3D44_00560</name>
</gene>
<dbReference type="InterPro" id="IPR039261">
    <property type="entry name" value="FNR_nucleotide-bd"/>
</dbReference>
<evidence type="ECO:0000313" key="3">
    <source>
        <dbReference type="EMBL" id="OGZ68419.1"/>
    </source>
</evidence>
<name>A0A1G2I163_9BACT</name>
<feature type="transmembrane region" description="Helical" evidence="1">
    <location>
        <begin position="225"/>
        <end position="246"/>
    </location>
</feature>
<keyword evidence="1" id="KW-0812">Transmembrane</keyword>
<dbReference type="InterPro" id="IPR001433">
    <property type="entry name" value="OxRdtase_FAD/NAD-bd"/>
</dbReference>
<keyword evidence="1" id="KW-1133">Transmembrane helix</keyword>
<accession>A0A1G2I163</accession>
<evidence type="ECO:0000313" key="4">
    <source>
        <dbReference type="Proteomes" id="UP000178820"/>
    </source>
</evidence>
<evidence type="ECO:0000256" key="1">
    <source>
        <dbReference type="SAM" id="Phobius"/>
    </source>
</evidence>
<dbReference type="EMBL" id="MHOT01000022">
    <property type="protein sequence ID" value="OGZ68419.1"/>
    <property type="molecule type" value="Genomic_DNA"/>
</dbReference>
<feature type="transmembrane region" description="Helical" evidence="1">
    <location>
        <begin position="120"/>
        <end position="136"/>
    </location>
</feature>
<dbReference type="InterPro" id="IPR001709">
    <property type="entry name" value="Flavoprot_Pyr_Nucl_cyt_Rdtase"/>
</dbReference>
<evidence type="ECO:0000259" key="2">
    <source>
        <dbReference type="PROSITE" id="PS51384"/>
    </source>
</evidence>
<proteinExistence type="predicted"/>
<dbReference type="PRINTS" id="PR00371">
    <property type="entry name" value="FPNCR"/>
</dbReference>
<dbReference type="PROSITE" id="PS51384">
    <property type="entry name" value="FAD_FR"/>
    <property type="match status" value="1"/>
</dbReference>
<dbReference type="CDD" id="cd00322">
    <property type="entry name" value="FNR_like"/>
    <property type="match status" value="1"/>
</dbReference>
<feature type="domain" description="FAD-binding FR-type" evidence="2">
    <location>
        <begin position="265"/>
        <end position="368"/>
    </location>
</feature>
<dbReference type="SUPFAM" id="SSF63380">
    <property type="entry name" value="Riboflavin synthase domain-like"/>
    <property type="match status" value="1"/>
</dbReference>
<dbReference type="Gene3D" id="3.40.50.80">
    <property type="entry name" value="Nucleotide-binding domain of ferredoxin-NADP reductase (FNR) module"/>
    <property type="match status" value="1"/>
</dbReference>
<dbReference type="InterPro" id="IPR017938">
    <property type="entry name" value="Riboflavin_synthase-like_b-brl"/>
</dbReference>
<dbReference type="Proteomes" id="UP000178820">
    <property type="component" value="Unassembled WGS sequence"/>
</dbReference>
<feature type="transmembrane region" description="Helical" evidence="1">
    <location>
        <begin position="17"/>
        <end position="38"/>
    </location>
</feature>
<dbReference type="GO" id="GO:0016020">
    <property type="term" value="C:membrane"/>
    <property type="evidence" value="ECO:0007669"/>
    <property type="project" value="InterPro"/>
</dbReference>
<dbReference type="InterPro" id="IPR050415">
    <property type="entry name" value="MRET"/>
</dbReference>
<reference evidence="3 4" key="1">
    <citation type="journal article" date="2016" name="Nat. Commun.">
        <title>Thousands of microbial genomes shed light on interconnected biogeochemical processes in an aquifer system.</title>
        <authorList>
            <person name="Anantharaman K."/>
            <person name="Brown C.T."/>
            <person name="Hug L.A."/>
            <person name="Sharon I."/>
            <person name="Castelle C.J."/>
            <person name="Probst A.J."/>
            <person name="Thomas B.C."/>
            <person name="Singh A."/>
            <person name="Wilkins M.J."/>
            <person name="Karaoz U."/>
            <person name="Brodie E.L."/>
            <person name="Williams K.H."/>
            <person name="Hubbard S.S."/>
            <person name="Banfield J.F."/>
        </authorList>
    </citation>
    <scope>NUCLEOTIDE SEQUENCE [LARGE SCALE GENOMIC DNA]</scope>
</reference>
<organism evidence="3 4">
    <name type="scientific">Candidatus Staskawiczbacteria bacterium RIFCSPHIGHO2_02_FULL_42_22</name>
    <dbReference type="NCBI Taxonomy" id="1802207"/>
    <lineage>
        <taxon>Bacteria</taxon>
        <taxon>Candidatus Staskawicziibacteriota</taxon>
    </lineage>
</organism>
<feature type="transmembrane region" description="Helical" evidence="1">
    <location>
        <begin position="142"/>
        <end position="160"/>
    </location>
</feature>
<sequence>MLRKIDDFLNKITMYRLVRWCLAFLWCAGLFWSFLGVVPFGPIKLIISLAVIFTSCVAINRLFEVLFKAPSNTESTYITALILSLVMGPEASWSGFLFLILISALAIASKYILAINKKHVFNPAAFSMVAGAYLFGYYPGWWIGNMYMAPLVLIAGFLLVRKIQRFDLVVSFFVIFFVTSSQNILSIQNFTFFFRELFAYSPVLFFALVMLTEPATTPPTRNMRIIYGASVAFLLAPFVHFGSIYFSPELALLAGNIFSFLVSPKIKLAAVLKEKINIANNTYDFVFSYEKPLRYRPGQYMEWTLKHKKGDARGMRRYFTLASSPTEHELRMGVKFYPNPSSYKKALAALVPGDTVVASQLAGDFVLPYDKNKKLVFLAGGIGITPFRSMVKYLLDKNEKRDVVIFYANNTYEDIAYRDIFDQAKTQFGTTTVYAVNSLEHAPLDFNCKEGIINKEIIKTYAPDFKERMYYISGPRAMIVSFEKILKEMGIPKRHVKTDFFPGYA</sequence>
<feature type="transmembrane region" description="Helical" evidence="1">
    <location>
        <begin position="93"/>
        <end position="113"/>
    </location>
</feature>
<dbReference type="AlphaFoldDB" id="A0A1G2I163"/>
<protein>
    <recommendedName>
        <fullName evidence="2">FAD-binding FR-type domain-containing protein</fullName>
    </recommendedName>
</protein>
<feature type="transmembrane region" description="Helical" evidence="1">
    <location>
        <begin position="197"/>
        <end position="213"/>
    </location>
</feature>
<dbReference type="STRING" id="1802207.A3D44_00560"/>
<dbReference type="PANTHER" id="PTHR47354">
    <property type="entry name" value="NADH OXIDOREDUCTASE HCR"/>
    <property type="match status" value="1"/>
</dbReference>
<dbReference type="Gene3D" id="2.40.30.10">
    <property type="entry name" value="Translation factors"/>
    <property type="match status" value="1"/>
</dbReference>
<dbReference type="Pfam" id="PF00175">
    <property type="entry name" value="NAD_binding_1"/>
    <property type="match status" value="1"/>
</dbReference>